<sequence length="620" mass="68212">MDRREFIKKSSAVGAAIASTNVSAQADGAQGGKPNILFVLLDEMRFPSVFPAGIADVRGFLKTYMPRTFDLWRRGVKFSGHYTAASACTPARATIVTGLYTQQNWLLTTILDSPDTKASLQPVLDRHFPTYGKILQSLGYITPYIGKWHLSVVHKGQRPLSLYGFEGMTYPDPTGSNLQGTIGNPGQGYLSDTNIADQATQWLQRRRPTDTPWCLTVGFVNPHDKEFFPAGTEFARFTALFESNRYNPNGYTQKINFTKGPPTYDWQFNPLRNPPPLAYPPIPPNWESASQLSANKPPMQTFNRTITETVWGGVQDDRDAGFEITAYPPNSNPNIPPPAETLGTAKAPFAYWKRGLESYTQILSIVDSKIGQVIDSLPPAVAKKTIIILTSDHGEYAGAHGLISGKAGTCYEEAFNVPLIVVDPTGQYNGDIDTVRSGLTSSVDLLPMLATIGNGGQRTWMTGDYAQLYGTRHDLVPMLKSATAPGRPYVVFSSDETLPDALNFNQSAYHIVGVRTDEGKLGTYSNWAPQTTTISGKSDLEYYDYSTERGRLELDNRYRSPAAQALYQRLMSEILPNELQAPLPGSLVAAQNTAQSRYIEYVNLINSGGDVEPPFKIGDL</sequence>
<comment type="caution">
    <text evidence="6">The sequence shown here is derived from an EMBL/GenBank/DDBJ whole genome shotgun (WGS) entry which is preliminary data.</text>
</comment>
<name>A0A158D7C8_9BURK</name>
<dbReference type="InterPro" id="IPR017850">
    <property type="entry name" value="Alkaline_phosphatase_core_sf"/>
</dbReference>
<evidence type="ECO:0000259" key="5">
    <source>
        <dbReference type="Pfam" id="PF00884"/>
    </source>
</evidence>
<evidence type="ECO:0000313" key="6">
    <source>
        <dbReference type="EMBL" id="SAK90250.1"/>
    </source>
</evidence>
<evidence type="ECO:0000313" key="7">
    <source>
        <dbReference type="Proteomes" id="UP000054851"/>
    </source>
</evidence>
<dbReference type="STRING" id="1777140.AWB79_06548"/>
<keyword evidence="7" id="KW-1185">Reference proteome</keyword>
<reference evidence="6" key="1">
    <citation type="submission" date="2016-01" db="EMBL/GenBank/DDBJ databases">
        <authorList>
            <person name="Peeters C."/>
        </authorList>
    </citation>
    <scope>NUCLEOTIDE SEQUENCE</scope>
    <source>
        <strain evidence="6">LMG 29322</strain>
    </source>
</reference>
<feature type="domain" description="Sulfatase N-terminal" evidence="5">
    <location>
        <begin position="34"/>
        <end position="450"/>
    </location>
</feature>
<dbReference type="OrthoDB" id="9766107at2"/>
<dbReference type="AlphaFoldDB" id="A0A158D7C8"/>
<organism evidence="6 7">
    <name type="scientific">Caballeronia hypogeia</name>
    <dbReference type="NCBI Taxonomy" id="1777140"/>
    <lineage>
        <taxon>Bacteria</taxon>
        <taxon>Pseudomonadati</taxon>
        <taxon>Pseudomonadota</taxon>
        <taxon>Betaproteobacteria</taxon>
        <taxon>Burkholderiales</taxon>
        <taxon>Burkholderiaceae</taxon>
        <taxon>Caballeronia</taxon>
    </lineage>
</organism>
<dbReference type="InterPro" id="IPR024607">
    <property type="entry name" value="Sulfatase_CS"/>
</dbReference>
<evidence type="ECO:0000256" key="4">
    <source>
        <dbReference type="ARBA" id="ARBA00022837"/>
    </source>
</evidence>
<accession>A0A158D7C8</accession>
<dbReference type="GO" id="GO:0046872">
    <property type="term" value="F:metal ion binding"/>
    <property type="evidence" value="ECO:0007669"/>
    <property type="project" value="UniProtKB-KW"/>
</dbReference>
<evidence type="ECO:0000256" key="1">
    <source>
        <dbReference type="ARBA" id="ARBA00008779"/>
    </source>
</evidence>
<dbReference type="InterPro" id="IPR050738">
    <property type="entry name" value="Sulfatase"/>
</dbReference>
<dbReference type="RefSeq" id="WP_061171558.1">
    <property type="nucleotide sequence ID" value="NZ_FCOA02000035.1"/>
</dbReference>
<evidence type="ECO:0000256" key="2">
    <source>
        <dbReference type="ARBA" id="ARBA00022723"/>
    </source>
</evidence>
<protein>
    <submittedName>
        <fullName evidence="6">Sulfatase</fullName>
    </submittedName>
</protein>
<keyword evidence="2" id="KW-0479">Metal-binding</keyword>
<dbReference type="GO" id="GO:0004065">
    <property type="term" value="F:arylsulfatase activity"/>
    <property type="evidence" value="ECO:0007669"/>
    <property type="project" value="TreeGrafter"/>
</dbReference>
<keyword evidence="4" id="KW-0106">Calcium</keyword>
<keyword evidence="3" id="KW-0378">Hydrolase</keyword>
<dbReference type="InterPro" id="IPR000917">
    <property type="entry name" value="Sulfatase_N"/>
</dbReference>
<dbReference type="PANTHER" id="PTHR42693">
    <property type="entry name" value="ARYLSULFATASE FAMILY MEMBER"/>
    <property type="match status" value="1"/>
</dbReference>
<dbReference type="EMBL" id="FCOA02000035">
    <property type="protein sequence ID" value="SAK90250.1"/>
    <property type="molecule type" value="Genomic_DNA"/>
</dbReference>
<proteinExistence type="inferred from homology"/>
<dbReference type="PROSITE" id="PS00149">
    <property type="entry name" value="SULFATASE_2"/>
    <property type="match status" value="1"/>
</dbReference>
<comment type="similarity">
    <text evidence="1">Belongs to the sulfatase family.</text>
</comment>
<dbReference type="SUPFAM" id="SSF53649">
    <property type="entry name" value="Alkaline phosphatase-like"/>
    <property type="match status" value="1"/>
</dbReference>
<dbReference type="Gene3D" id="3.40.720.10">
    <property type="entry name" value="Alkaline Phosphatase, subunit A"/>
    <property type="match status" value="1"/>
</dbReference>
<evidence type="ECO:0000256" key="3">
    <source>
        <dbReference type="ARBA" id="ARBA00022801"/>
    </source>
</evidence>
<dbReference type="Pfam" id="PF00884">
    <property type="entry name" value="Sulfatase"/>
    <property type="match status" value="1"/>
</dbReference>
<gene>
    <name evidence="6" type="ORF">AWB79_06548</name>
</gene>
<dbReference type="PANTHER" id="PTHR42693:SF53">
    <property type="entry name" value="ENDO-4-O-SULFATASE"/>
    <property type="match status" value="1"/>
</dbReference>
<dbReference type="Proteomes" id="UP000054851">
    <property type="component" value="Unassembled WGS sequence"/>
</dbReference>